<reference evidence="11 12" key="1">
    <citation type="journal article" date="2018" name="Syst. Appl. Microbiol.">
        <title>Agrobacterium rosae sp. nov., isolated from galls on different agricultural crops.</title>
        <authorList>
            <person name="Kuzmanovic N."/>
            <person name="Pulawska J."/>
            <person name="Smalla K."/>
            <person name="Nesme X."/>
        </authorList>
    </citation>
    <scope>NUCLEOTIDE SEQUENCE [LARGE SCALE GENOMIC DNA]</scope>
    <source>
        <strain evidence="11 12">NCPPB 1650</strain>
    </source>
</reference>
<evidence type="ECO:0000256" key="6">
    <source>
        <dbReference type="ARBA" id="ARBA00024993"/>
    </source>
</evidence>
<comment type="cofactor">
    <cofactor evidence="8">
        <name>Zn(2+)</name>
        <dbReference type="ChEBI" id="CHEBI:29105"/>
    </cofactor>
    <text evidence="8">Binds 1 zinc ion per subunit.</text>
</comment>
<evidence type="ECO:0000256" key="7">
    <source>
        <dbReference type="ARBA" id="ARBA00048348"/>
    </source>
</evidence>
<dbReference type="RefSeq" id="WP_103657143.1">
    <property type="nucleotide sequence ID" value="NZ_JABAIN010000003.1"/>
</dbReference>
<dbReference type="CDD" id="cd03378">
    <property type="entry name" value="beta_CA_cladeC"/>
    <property type="match status" value="1"/>
</dbReference>
<dbReference type="Pfam" id="PF00484">
    <property type="entry name" value="Pro_CA"/>
    <property type="match status" value="1"/>
</dbReference>
<evidence type="ECO:0000256" key="2">
    <source>
        <dbReference type="ARBA" id="ARBA00012925"/>
    </source>
</evidence>
<accession>A0AAE5S0P3</accession>
<dbReference type="PROSITE" id="PS00705">
    <property type="entry name" value="PROK_CO2_ANHYDRASE_2"/>
    <property type="match status" value="1"/>
</dbReference>
<dbReference type="SMART" id="SM00947">
    <property type="entry name" value="Pro_CA"/>
    <property type="match status" value="1"/>
</dbReference>
<comment type="function">
    <text evidence="6">Catalyzes the reversible hydration of carbon dioxide to form bicarbonate.</text>
</comment>
<dbReference type="InterPro" id="IPR001765">
    <property type="entry name" value="Carbonic_anhydrase"/>
</dbReference>
<keyword evidence="10" id="KW-0732">Signal</keyword>
<evidence type="ECO:0000256" key="10">
    <source>
        <dbReference type="SAM" id="SignalP"/>
    </source>
</evidence>
<dbReference type="PROSITE" id="PS51318">
    <property type="entry name" value="TAT"/>
    <property type="match status" value="1"/>
</dbReference>
<feature type="binding site" evidence="8">
    <location>
        <position position="150"/>
    </location>
    <ligand>
        <name>Zn(2+)</name>
        <dbReference type="ChEBI" id="CHEBI:29105"/>
    </ligand>
</feature>
<evidence type="ECO:0000313" key="12">
    <source>
        <dbReference type="Proteomes" id="UP000237447"/>
    </source>
</evidence>
<feature type="signal peptide" evidence="10">
    <location>
        <begin position="1"/>
        <end position="17"/>
    </location>
</feature>
<dbReference type="EMBL" id="NXEJ01000002">
    <property type="protein sequence ID" value="POO53424.1"/>
    <property type="molecule type" value="Genomic_DNA"/>
</dbReference>
<dbReference type="GO" id="GO:0004089">
    <property type="term" value="F:carbonate dehydratase activity"/>
    <property type="evidence" value="ECO:0007669"/>
    <property type="project" value="UniProtKB-UniRule"/>
</dbReference>
<dbReference type="SUPFAM" id="SSF53056">
    <property type="entry name" value="beta-carbonic anhydrase, cab"/>
    <property type="match status" value="1"/>
</dbReference>
<evidence type="ECO:0000256" key="9">
    <source>
        <dbReference type="RuleBase" id="RU003956"/>
    </source>
</evidence>
<keyword evidence="5 9" id="KW-0456">Lyase</keyword>
<evidence type="ECO:0000256" key="3">
    <source>
        <dbReference type="ARBA" id="ARBA00022723"/>
    </source>
</evidence>
<sequence>MCNLSRRLLLTVGAATAAAAIPAVTQAQSSSLRQATPLTPAPVKDGKSALTPDGALKLLKEGNEAFLRDELVFADRNEARRLELAKGQAPFCAYVSCSDSRVPPELLFGRGLGELFIIRNAGNTVDTVAMGSIEYAVAVLGVPLVVVMGHESCGAVKAAMSVVEKNARFPGQIDNMIEPIIPAVLEARGQAGDATENAVKQNVRRVVRTLREESDPLLLKPLADGKIKIVGAYYHLDTGAVDFFDTM</sequence>
<comment type="similarity">
    <text evidence="1 9">Belongs to the beta-class carbonic anhydrase family.</text>
</comment>
<feature type="binding site" evidence="8">
    <location>
        <position position="153"/>
    </location>
    <ligand>
        <name>Zn(2+)</name>
        <dbReference type="ChEBI" id="CHEBI:29105"/>
    </ligand>
</feature>
<keyword evidence="4 8" id="KW-0862">Zinc</keyword>
<dbReference type="GO" id="GO:0008270">
    <property type="term" value="F:zinc ion binding"/>
    <property type="evidence" value="ECO:0007669"/>
    <property type="project" value="UniProtKB-UniRule"/>
</dbReference>
<evidence type="ECO:0000313" key="11">
    <source>
        <dbReference type="EMBL" id="POO53424.1"/>
    </source>
</evidence>
<gene>
    <name evidence="11" type="ORF">CPJ18_04115</name>
</gene>
<dbReference type="InterPro" id="IPR006311">
    <property type="entry name" value="TAT_signal"/>
</dbReference>
<feature type="binding site" evidence="8">
    <location>
        <position position="99"/>
    </location>
    <ligand>
        <name>Zn(2+)</name>
        <dbReference type="ChEBI" id="CHEBI:29105"/>
    </ligand>
</feature>
<comment type="caution">
    <text evidence="11">The sequence shown here is derived from an EMBL/GenBank/DDBJ whole genome shotgun (WGS) entry which is preliminary data.</text>
</comment>
<evidence type="ECO:0000256" key="1">
    <source>
        <dbReference type="ARBA" id="ARBA00006217"/>
    </source>
</evidence>
<dbReference type="PANTHER" id="PTHR11002:SF79">
    <property type="entry name" value="CARBONIC ANHYDRASE 2"/>
    <property type="match status" value="1"/>
</dbReference>
<evidence type="ECO:0000256" key="5">
    <source>
        <dbReference type="ARBA" id="ARBA00023239"/>
    </source>
</evidence>
<feature type="binding site" evidence="8">
    <location>
        <position position="97"/>
    </location>
    <ligand>
        <name>Zn(2+)</name>
        <dbReference type="ChEBI" id="CHEBI:29105"/>
    </ligand>
</feature>
<evidence type="ECO:0000256" key="4">
    <source>
        <dbReference type="ARBA" id="ARBA00022833"/>
    </source>
</evidence>
<protein>
    <recommendedName>
        <fullName evidence="2 9">Carbonic anhydrase</fullName>
        <ecNumber evidence="2 9">4.2.1.1</ecNumber>
    </recommendedName>
    <alternativeName>
        <fullName evidence="9">Carbonate dehydratase</fullName>
    </alternativeName>
</protein>
<proteinExistence type="inferred from homology"/>
<dbReference type="Gene3D" id="3.40.1050.10">
    <property type="entry name" value="Carbonic anhydrase"/>
    <property type="match status" value="1"/>
</dbReference>
<keyword evidence="3 8" id="KW-0479">Metal-binding</keyword>
<name>A0AAE5S0P3_9HYPH</name>
<dbReference type="Proteomes" id="UP000237447">
    <property type="component" value="Unassembled WGS sequence"/>
</dbReference>
<dbReference type="PROSITE" id="PS00704">
    <property type="entry name" value="PROK_CO2_ANHYDRASE_1"/>
    <property type="match status" value="1"/>
</dbReference>
<dbReference type="AlphaFoldDB" id="A0AAE5S0P3"/>
<dbReference type="InterPro" id="IPR036874">
    <property type="entry name" value="Carbonic_anhydrase_sf"/>
</dbReference>
<dbReference type="PANTHER" id="PTHR11002">
    <property type="entry name" value="CARBONIC ANHYDRASE"/>
    <property type="match status" value="1"/>
</dbReference>
<dbReference type="InterPro" id="IPR015892">
    <property type="entry name" value="Carbonic_anhydrase_CS"/>
</dbReference>
<evidence type="ECO:0000256" key="8">
    <source>
        <dbReference type="PIRSR" id="PIRSR601765-1"/>
    </source>
</evidence>
<dbReference type="GO" id="GO:0015976">
    <property type="term" value="P:carbon utilization"/>
    <property type="evidence" value="ECO:0007669"/>
    <property type="project" value="InterPro"/>
</dbReference>
<dbReference type="FunFam" id="3.40.1050.10:FF:000006">
    <property type="entry name" value="Carbonic anhydrase"/>
    <property type="match status" value="1"/>
</dbReference>
<comment type="function">
    <text evidence="9">Reversible hydration of carbon dioxide.</text>
</comment>
<feature type="chain" id="PRO_5041951985" description="Carbonic anhydrase" evidence="10">
    <location>
        <begin position="18"/>
        <end position="247"/>
    </location>
</feature>
<organism evidence="11 12">
    <name type="scientific">Agrobacterium rosae</name>
    <dbReference type="NCBI Taxonomy" id="1972867"/>
    <lineage>
        <taxon>Bacteria</taxon>
        <taxon>Pseudomonadati</taxon>
        <taxon>Pseudomonadota</taxon>
        <taxon>Alphaproteobacteria</taxon>
        <taxon>Hyphomicrobiales</taxon>
        <taxon>Rhizobiaceae</taxon>
        <taxon>Rhizobium/Agrobacterium group</taxon>
        <taxon>Agrobacterium</taxon>
    </lineage>
</organism>
<dbReference type="EC" id="4.2.1.1" evidence="2 9"/>
<comment type="catalytic activity">
    <reaction evidence="7 9">
        <text>hydrogencarbonate + H(+) = CO2 + H2O</text>
        <dbReference type="Rhea" id="RHEA:10748"/>
        <dbReference type="ChEBI" id="CHEBI:15377"/>
        <dbReference type="ChEBI" id="CHEBI:15378"/>
        <dbReference type="ChEBI" id="CHEBI:16526"/>
        <dbReference type="ChEBI" id="CHEBI:17544"/>
        <dbReference type="EC" id="4.2.1.1"/>
    </reaction>
</comment>